<name>A0A6G1X3I9_9BACI</name>
<comment type="caution">
    <text evidence="3">The sequence shown here is derived from an EMBL/GenBank/DDBJ whole genome shotgun (WGS) entry which is preliminary data.</text>
</comment>
<evidence type="ECO:0000256" key="1">
    <source>
        <dbReference type="PROSITE-ProRule" id="PRU00182"/>
    </source>
</evidence>
<dbReference type="PROSITE" id="PS50889">
    <property type="entry name" value="S4"/>
    <property type="match status" value="1"/>
</dbReference>
<dbReference type="CDD" id="cd00165">
    <property type="entry name" value="S4"/>
    <property type="match status" value="1"/>
</dbReference>
<dbReference type="SUPFAM" id="SSF55174">
    <property type="entry name" value="Alpha-L RNA-binding motif"/>
    <property type="match status" value="1"/>
</dbReference>
<dbReference type="GO" id="GO:0003723">
    <property type="term" value="F:RNA binding"/>
    <property type="evidence" value="ECO:0007669"/>
    <property type="project" value="UniProtKB-KW"/>
</dbReference>
<dbReference type="Pfam" id="PF21278">
    <property type="entry name" value="YlmH_1st"/>
    <property type="match status" value="1"/>
</dbReference>
<dbReference type="AlphaFoldDB" id="A0A6G1X3I9"/>
<keyword evidence="1" id="KW-0694">RNA-binding</keyword>
<dbReference type="Gene3D" id="3.10.290.10">
    <property type="entry name" value="RNA-binding S4 domain"/>
    <property type="match status" value="1"/>
</dbReference>
<feature type="domain" description="RNA-binding S4" evidence="2">
    <location>
        <begin position="181"/>
        <end position="243"/>
    </location>
</feature>
<protein>
    <submittedName>
        <fullName evidence="3">RNA-binding protein</fullName>
    </submittedName>
</protein>
<proteinExistence type="predicted"/>
<organism evidence="3 4">
    <name type="scientific">Salinibacillus xinjiangensis</name>
    <dbReference type="NCBI Taxonomy" id="1229268"/>
    <lineage>
        <taxon>Bacteria</taxon>
        <taxon>Bacillati</taxon>
        <taxon>Bacillota</taxon>
        <taxon>Bacilli</taxon>
        <taxon>Bacillales</taxon>
        <taxon>Bacillaceae</taxon>
        <taxon>Salinibacillus</taxon>
    </lineage>
</organism>
<dbReference type="InterPro" id="IPR048443">
    <property type="entry name" value="RqcP2_N"/>
</dbReference>
<evidence type="ECO:0000313" key="4">
    <source>
        <dbReference type="Proteomes" id="UP000480185"/>
    </source>
</evidence>
<dbReference type="RefSeq" id="WP_153727418.1">
    <property type="nucleotide sequence ID" value="NZ_WJNH01000002.1"/>
</dbReference>
<dbReference type="InterPro" id="IPR036986">
    <property type="entry name" value="S4_RNA-bd_sf"/>
</dbReference>
<dbReference type="EMBL" id="WJNH01000002">
    <property type="protein sequence ID" value="MRG85475.1"/>
    <property type="molecule type" value="Genomic_DNA"/>
</dbReference>
<dbReference type="PANTHER" id="PTHR13633">
    <property type="entry name" value="MITOCHONDRIAL TRANSCRIPTION RESCUE FACTOR 1"/>
    <property type="match status" value="1"/>
</dbReference>
<keyword evidence="4" id="KW-1185">Reference proteome</keyword>
<dbReference type="Gene3D" id="3.30.70.330">
    <property type="match status" value="1"/>
</dbReference>
<evidence type="ECO:0000259" key="2">
    <source>
        <dbReference type="SMART" id="SM00363"/>
    </source>
</evidence>
<dbReference type="OrthoDB" id="9812787at2"/>
<dbReference type="Gene3D" id="3.30.1370.160">
    <property type="match status" value="1"/>
</dbReference>
<dbReference type="InterPro" id="IPR040591">
    <property type="entry name" value="RqcP2_RBD"/>
</dbReference>
<evidence type="ECO:0000313" key="3">
    <source>
        <dbReference type="EMBL" id="MRG85475.1"/>
    </source>
</evidence>
<dbReference type="InterPro" id="IPR002942">
    <property type="entry name" value="S4_RNA-bd"/>
</dbReference>
<dbReference type="PANTHER" id="PTHR13633:SF3">
    <property type="entry name" value="MITOCHONDRIAL TRANSCRIPTION RESCUE FACTOR 1"/>
    <property type="match status" value="1"/>
</dbReference>
<dbReference type="InterPro" id="IPR012677">
    <property type="entry name" value="Nucleotide-bd_a/b_plait_sf"/>
</dbReference>
<dbReference type="Proteomes" id="UP000480185">
    <property type="component" value="Unassembled WGS sequence"/>
</dbReference>
<dbReference type="Pfam" id="PF17774">
    <property type="entry name" value="YlmH_RBD"/>
    <property type="match status" value="1"/>
</dbReference>
<dbReference type="SMART" id="SM00363">
    <property type="entry name" value="S4"/>
    <property type="match status" value="1"/>
</dbReference>
<accession>A0A6G1X3I9</accession>
<sequence>MDIYQHFRKEEQAFIDMALSWRDEVERSFQRKLTDFLDPREQYILSSIIGNHSDIRLHFFGGKHDRERKRAIIAPFYEEIGNDDFSIVLLESRFPKKFVQITHRDVLGSLMSLGIKRNKLGDIVIVDDTIQILVDADIETFLELHLTGVKKASLRFAAVPLEQLQESTERWVEQEGTVSSLRLDALLKEIYHLSRNKAGEWIQKGYVKVNYRTVENPAFQMEEGDIISLKKKGRSKLIKILGETKKEKWRILTGVLK</sequence>
<gene>
    <name evidence="3" type="ORF">GH754_03920</name>
</gene>
<reference evidence="3 4" key="1">
    <citation type="submission" date="2019-11" db="EMBL/GenBank/DDBJ databases">
        <authorList>
            <person name="Li J."/>
        </authorList>
    </citation>
    <scope>NUCLEOTIDE SEQUENCE [LARGE SCALE GENOMIC DNA]</scope>
    <source>
        <strain evidence="3 4">J4</strain>
    </source>
</reference>
<dbReference type="Pfam" id="PF01479">
    <property type="entry name" value="S4"/>
    <property type="match status" value="1"/>
</dbReference>